<feature type="region of interest" description="Disordered" evidence="4">
    <location>
        <begin position="130"/>
        <end position="159"/>
    </location>
</feature>
<gene>
    <name evidence="8" type="ORF">C1H46_031754</name>
</gene>
<dbReference type="Pfam" id="PF04981">
    <property type="entry name" value="NMD3"/>
    <property type="match status" value="1"/>
</dbReference>
<keyword evidence="2" id="KW-0545">Nucleotide biosynthesis</keyword>
<organism evidence="8 9">
    <name type="scientific">Malus baccata</name>
    <name type="common">Siberian crab apple</name>
    <name type="synonym">Pyrus baccata</name>
    <dbReference type="NCBI Taxonomy" id="106549"/>
    <lineage>
        <taxon>Eukaryota</taxon>
        <taxon>Viridiplantae</taxon>
        <taxon>Streptophyta</taxon>
        <taxon>Embryophyta</taxon>
        <taxon>Tracheophyta</taxon>
        <taxon>Spermatophyta</taxon>
        <taxon>Magnoliopsida</taxon>
        <taxon>eudicotyledons</taxon>
        <taxon>Gunneridae</taxon>
        <taxon>Pentapetalae</taxon>
        <taxon>rosids</taxon>
        <taxon>fabids</taxon>
        <taxon>Rosales</taxon>
        <taxon>Rosaceae</taxon>
        <taxon>Amygdaloideae</taxon>
        <taxon>Maleae</taxon>
        <taxon>Malus</taxon>
    </lineage>
</organism>
<keyword evidence="5" id="KW-1133">Transmembrane helix</keyword>
<evidence type="ECO:0000259" key="7">
    <source>
        <dbReference type="Pfam" id="PF13793"/>
    </source>
</evidence>
<evidence type="ECO:0000256" key="2">
    <source>
        <dbReference type="ARBA" id="ARBA00022727"/>
    </source>
</evidence>
<dbReference type="InterPro" id="IPR005946">
    <property type="entry name" value="Rib-P_diPkinase"/>
</dbReference>
<keyword evidence="9" id="KW-1185">Reference proteome</keyword>
<comment type="catalytic activity">
    <reaction evidence="3">
        <text>D-ribose 5-phosphate + ATP = 5-phospho-alpha-D-ribose 1-diphosphate + AMP + H(+)</text>
        <dbReference type="Rhea" id="RHEA:15609"/>
        <dbReference type="ChEBI" id="CHEBI:15378"/>
        <dbReference type="ChEBI" id="CHEBI:30616"/>
        <dbReference type="ChEBI" id="CHEBI:58017"/>
        <dbReference type="ChEBI" id="CHEBI:78346"/>
        <dbReference type="ChEBI" id="CHEBI:456215"/>
        <dbReference type="EC" id="2.7.6.1"/>
    </reaction>
</comment>
<dbReference type="Proteomes" id="UP000315295">
    <property type="component" value="Unassembled WGS sequence"/>
</dbReference>
<feature type="compositionally biased region" description="Polar residues" evidence="4">
    <location>
        <begin position="131"/>
        <end position="157"/>
    </location>
</feature>
<dbReference type="EMBL" id="VIEB01000711">
    <property type="protein sequence ID" value="TQD82719.1"/>
    <property type="molecule type" value="Genomic_DNA"/>
</dbReference>
<dbReference type="Pfam" id="PF13793">
    <property type="entry name" value="Pribosyltran_N"/>
    <property type="match status" value="1"/>
</dbReference>
<dbReference type="GO" id="GO:0005737">
    <property type="term" value="C:cytoplasm"/>
    <property type="evidence" value="ECO:0007669"/>
    <property type="project" value="TreeGrafter"/>
</dbReference>
<dbReference type="GO" id="GO:0006015">
    <property type="term" value="P:5-phosphoribose 1-diphosphate biosynthetic process"/>
    <property type="evidence" value="ECO:0007669"/>
    <property type="project" value="TreeGrafter"/>
</dbReference>
<dbReference type="SMART" id="SM01400">
    <property type="entry name" value="Pribosyltran_N"/>
    <property type="match status" value="1"/>
</dbReference>
<dbReference type="GO" id="GO:0006164">
    <property type="term" value="P:purine nucleotide biosynthetic process"/>
    <property type="evidence" value="ECO:0007669"/>
    <property type="project" value="TreeGrafter"/>
</dbReference>
<feature type="domain" description="Ribose-phosphate pyrophosphokinase N-terminal" evidence="7">
    <location>
        <begin position="420"/>
        <end position="499"/>
    </location>
</feature>
<dbReference type="Gene3D" id="3.40.50.2020">
    <property type="match status" value="1"/>
</dbReference>
<keyword evidence="5" id="KW-0472">Membrane</keyword>
<dbReference type="InterPro" id="IPR029057">
    <property type="entry name" value="PRTase-like"/>
</dbReference>
<dbReference type="InterPro" id="IPR007064">
    <property type="entry name" value="Nmd3_N"/>
</dbReference>
<dbReference type="PANTHER" id="PTHR10210">
    <property type="entry name" value="RIBOSE-PHOSPHATE DIPHOSPHOKINASE FAMILY MEMBER"/>
    <property type="match status" value="1"/>
</dbReference>
<evidence type="ECO:0000256" key="1">
    <source>
        <dbReference type="ARBA" id="ARBA00006478"/>
    </source>
</evidence>
<accession>A0A540L8T2</accession>
<evidence type="ECO:0000313" key="9">
    <source>
        <dbReference type="Proteomes" id="UP000315295"/>
    </source>
</evidence>
<evidence type="ECO:0000256" key="5">
    <source>
        <dbReference type="SAM" id="Phobius"/>
    </source>
</evidence>
<comment type="caution">
    <text evidence="8">The sequence shown here is derived from an EMBL/GenBank/DDBJ whole genome shotgun (WGS) entry which is preliminary data.</text>
</comment>
<dbReference type="InterPro" id="IPR029099">
    <property type="entry name" value="Pribosyltran_N"/>
</dbReference>
<reference evidence="8 9" key="1">
    <citation type="journal article" date="2019" name="G3 (Bethesda)">
        <title>Sequencing of a Wild Apple (Malus baccata) Genome Unravels the Differences Between Cultivated and Wild Apple Species Regarding Disease Resistance and Cold Tolerance.</title>
        <authorList>
            <person name="Chen X."/>
        </authorList>
    </citation>
    <scope>NUCLEOTIDE SEQUENCE [LARGE SCALE GENOMIC DNA]</scope>
    <source>
        <strain evidence="9">cv. Shandingzi</strain>
        <tissue evidence="8">Leaves</tissue>
    </source>
</reference>
<dbReference type="PANTHER" id="PTHR10210:SF120">
    <property type="entry name" value="RIBOSE-PHOSPHATE PYROPHOSPHOKINASE 5, CHLOROPLASTIC"/>
    <property type="match status" value="1"/>
</dbReference>
<dbReference type="SUPFAM" id="SSF53271">
    <property type="entry name" value="PRTase-like"/>
    <property type="match status" value="1"/>
</dbReference>
<evidence type="ECO:0000256" key="4">
    <source>
        <dbReference type="SAM" id="MobiDB-lite"/>
    </source>
</evidence>
<dbReference type="GO" id="GO:0002189">
    <property type="term" value="C:ribose phosphate diphosphokinase complex"/>
    <property type="evidence" value="ECO:0007669"/>
    <property type="project" value="TreeGrafter"/>
</dbReference>
<keyword evidence="5" id="KW-0812">Transmembrane</keyword>
<evidence type="ECO:0000259" key="6">
    <source>
        <dbReference type="Pfam" id="PF04981"/>
    </source>
</evidence>
<feature type="transmembrane region" description="Helical" evidence="5">
    <location>
        <begin position="233"/>
        <end position="252"/>
    </location>
</feature>
<dbReference type="STRING" id="106549.A0A540L8T2"/>
<evidence type="ECO:0000313" key="8">
    <source>
        <dbReference type="EMBL" id="TQD82719.1"/>
    </source>
</evidence>
<comment type="similarity">
    <text evidence="1">Belongs to the ribose-phosphate pyrophosphokinase family.</text>
</comment>
<feature type="domain" description="Nmd3 N-terminal" evidence="6">
    <location>
        <begin position="661"/>
        <end position="742"/>
    </location>
</feature>
<sequence length="762" mass="85887">MVSSFLNPGFPPVHPHPPTFSTMVAANEDSLRETWDALFAPYLARIRRARELALSAEGDSTPTPMFAISDGGVSDPTPAISYDTESHDLGHPRLQGDGKQPRIPSLVKVHSVPPLFSSSPLLREIAAPSIKPQSKSNSSMAAHTNNSKPFLSNQEAPTSGHGLGSTKIAIPFPLAYQSARDSINLEEYGDYWSFNSQIICLCMLPSTHTYTTKRRHEVLTSLLSTFTNRKDKWYWILLFILAYYIGVIVILYEDSLTKKCGWVNCYLVGKFVKKDFYALELFEKMSKKGSDDKMEISHWRDLYSFEITTYIWNPYRCTIIAEFLVSKFQGISANFHQYGTSGPPIWKELSQFKNVEFDHVAKEIENRGVKWISLPTASILILLFEEMTVRRLYDLVPISSATEAYLMNEIGKNDVRHNNFSCPTNPVLSQEIAYNMGLELGWIMIKGFPNEKIYVQLHESVRGCDVYLVQPTCPPANEKFMEFLVMSGACRLNVGRRIHEYMSKMGLMENLQVTNAQLDLYAKSEDNIITGISYNAIKIAIKHWINFGTPPRTTVKSYFSSTNLAVCLSLPFSHAWVHLKTLLYALLSLNLSRSCNINNVMTIPGFAYTYTLLNSLILGTSFYSKIETSSVLSSCVKQPKFILCAGGYPSAFTPTYSTLILGTEPHSKRVQVTWEVQLGVFHGAIIGANKNHRCESCARVQTIPVQWVVSVQLHQHASPHPTIFYLEQLILKHSATASAIESKAWVMESLQRGVKQQQNRWN</sequence>
<name>A0A540L8T2_MALBA</name>
<dbReference type="GO" id="GO:0000287">
    <property type="term" value="F:magnesium ion binding"/>
    <property type="evidence" value="ECO:0007669"/>
    <property type="project" value="InterPro"/>
</dbReference>
<dbReference type="FunFam" id="3.40.50.2020:FF:000014">
    <property type="entry name" value="Ribose-phosphate pyrophosphokinase 1"/>
    <property type="match status" value="1"/>
</dbReference>
<dbReference type="AlphaFoldDB" id="A0A540L8T2"/>
<evidence type="ECO:0000256" key="3">
    <source>
        <dbReference type="ARBA" id="ARBA00049535"/>
    </source>
</evidence>
<proteinExistence type="inferred from homology"/>
<protein>
    <submittedName>
        <fullName evidence="8">Uncharacterized protein</fullName>
    </submittedName>
</protein>
<dbReference type="GO" id="GO:0004749">
    <property type="term" value="F:ribose phosphate diphosphokinase activity"/>
    <property type="evidence" value="ECO:0007669"/>
    <property type="project" value="UniProtKB-EC"/>
</dbReference>